<proteinExistence type="predicted"/>
<organism evidence="2">
    <name type="scientific">Guillardia theta</name>
    <name type="common">Cryptophyte</name>
    <name type="synonym">Cryptomonas phi</name>
    <dbReference type="NCBI Taxonomy" id="55529"/>
    <lineage>
        <taxon>Eukaryota</taxon>
        <taxon>Cryptophyceae</taxon>
        <taxon>Pyrenomonadales</taxon>
        <taxon>Geminigeraceae</taxon>
        <taxon>Guillardia</taxon>
    </lineage>
</organism>
<keyword evidence="1" id="KW-1133">Transmembrane helix</keyword>
<evidence type="ECO:0000313" key="2">
    <source>
        <dbReference type="EMBL" id="CAE2319639.1"/>
    </source>
</evidence>
<dbReference type="EMBL" id="HBKN01033887">
    <property type="protein sequence ID" value="CAE2319639.1"/>
    <property type="molecule type" value="Transcribed_RNA"/>
</dbReference>
<keyword evidence="1" id="KW-0812">Transmembrane</keyword>
<gene>
    <name evidence="2" type="ORF">GTHE00462_LOCUS26412</name>
</gene>
<name>A0A7S4U5U5_GUITH</name>
<feature type="transmembrane region" description="Helical" evidence="1">
    <location>
        <begin position="28"/>
        <end position="50"/>
    </location>
</feature>
<reference evidence="2" key="1">
    <citation type="submission" date="2021-01" db="EMBL/GenBank/DDBJ databases">
        <authorList>
            <person name="Corre E."/>
            <person name="Pelletier E."/>
            <person name="Niang G."/>
            <person name="Scheremetjew M."/>
            <person name="Finn R."/>
            <person name="Kale V."/>
            <person name="Holt S."/>
            <person name="Cochrane G."/>
            <person name="Meng A."/>
            <person name="Brown T."/>
            <person name="Cohen L."/>
        </authorList>
    </citation>
    <scope>NUCLEOTIDE SEQUENCE</scope>
    <source>
        <strain evidence="2">CCMP 2712</strain>
    </source>
</reference>
<keyword evidence="1" id="KW-0472">Membrane</keyword>
<protein>
    <submittedName>
        <fullName evidence="2">Uncharacterized protein</fullName>
    </submittedName>
</protein>
<accession>A0A7S4U5U5</accession>
<dbReference type="AlphaFoldDB" id="A0A7S4U5U5"/>
<evidence type="ECO:0000256" key="1">
    <source>
        <dbReference type="SAM" id="Phobius"/>
    </source>
</evidence>
<sequence>MSANDEEEILVGELERQQKKRRCESSHLIICFLSMAGFNGSFMLAGTIFLGTLSSSSSFQGLQPVARPSHSLGCFKHSRLPISPRAAVLSLRRESILWRRLFEDKDGDFSGSKALCRDLELSFRKVWLRLYTSGADENYSMALKEFVKATVMAFDRGYSIQALIFELGRHEMETGDPNIDKTIRLTEQERDVREVWLTLIYLTLHRLQYKSKSGESPPLPEDTRALQALVQNTCNALEAGFTLEGLKLELSLRKSQENQETMTPVQLSLRSQWTRIIYLTNDVIKSKR</sequence>